<dbReference type="InterPro" id="IPR013761">
    <property type="entry name" value="SAM/pointed_sf"/>
</dbReference>
<accession>A0A9W7F1Y7</accession>
<evidence type="ECO:0000313" key="2">
    <source>
        <dbReference type="EMBL" id="GMH99095.1"/>
    </source>
</evidence>
<protein>
    <recommendedName>
        <fullName evidence="1">SAM domain-containing protein</fullName>
    </recommendedName>
</protein>
<comment type="caution">
    <text evidence="2">The sequence shown here is derived from an EMBL/GenBank/DDBJ whole genome shotgun (WGS) entry which is preliminary data.</text>
</comment>
<name>A0A9W7F1Y7_9STRA</name>
<gene>
    <name evidence="2" type="ORF">TrST_g8335</name>
</gene>
<dbReference type="Gene3D" id="1.10.150.50">
    <property type="entry name" value="Transcription Factor, Ets-1"/>
    <property type="match status" value="1"/>
</dbReference>
<sequence length="266" mass="30118">MYLPPKRPAATPNLLPVIPYKAKLTPPPTHSTPSAALPAVVQASLSRSLRLPAKLSDWSELDVARWLNALGLGEYSAAFVNERIIGYVLEDLTLDDLIDLDILRIGDQKLFFKAVDAFCREEAVHLGEVLSDPKFSNVQAIATVKEANVERDKLGLAEFSSRYFHYGPVFLNRSKDFWTALGSRSLLKQKWTTYNPIFMVLKFRKIRRNQNRIGVAHNFKGEGILQGGIIIYDSSGEVVYVYHEKTFFDIPKEEIREALSDLVHRQ</sequence>
<dbReference type="Pfam" id="PF00536">
    <property type="entry name" value="SAM_1"/>
    <property type="match status" value="1"/>
</dbReference>
<dbReference type="Proteomes" id="UP001165085">
    <property type="component" value="Unassembled WGS sequence"/>
</dbReference>
<dbReference type="SUPFAM" id="SSF47769">
    <property type="entry name" value="SAM/Pointed domain"/>
    <property type="match status" value="1"/>
</dbReference>
<feature type="domain" description="SAM" evidence="1">
    <location>
        <begin position="58"/>
        <end position="121"/>
    </location>
</feature>
<proteinExistence type="predicted"/>
<dbReference type="OrthoDB" id="40962at2759"/>
<dbReference type="InterPro" id="IPR032801">
    <property type="entry name" value="PXL2A/B/C"/>
</dbReference>
<evidence type="ECO:0000313" key="3">
    <source>
        <dbReference type="Proteomes" id="UP001165085"/>
    </source>
</evidence>
<dbReference type="Pfam" id="PF13911">
    <property type="entry name" value="AhpC-TSA_2"/>
    <property type="match status" value="1"/>
</dbReference>
<dbReference type="InterPro" id="IPR001660">
    <property type="entry name" value="SAM"/>
</dbReference>
<evidence type="ECO:0000259" key="1">
    <source>
        <dbReference type="PROSITE" id="PS50105"/>
    </source>
</evidence>
<dbReference type="AlphaFoldDB" id="A0A9W7F1Y7"/>
<dbReference type="SMART" id="SM00454">
    <property type="entry name" value="SAM"/>
    <property type="match status" value="1"/>
</dbReference>
<dbReference type="PROSITE" id="PS50105">
    <property type="entry name" value="SAM_DOMAIN"/>
    <property type="match status" value="1"/>
</dbReference>
<keyword evidence="3" id="KW-1185">Reference proteome</keyword>
<organism evidence="2 3">
    <name type="scientific">Triparma strigata</name>
    <dbReference type="NCBI Taxonomy" id="1606541"/>
    <lineage>
        <taxon>Eukaryota</taxon>
        <taxon>Sar</taxon>
        <taxon>Stramenopiles</taxon>
        <taxon>Ochrophyta</taxon>
        <taxon>Bolidophyceae</taxon>
        <taxon>Parmales</taxon>
        <taxon>Triparmaceae</taxon>
        <taxon>Triparma</taxon>
    </lineage>
</organism>
<dbReference type="EMBL" id="BRXY01000538">
    <property type="protein sequence ID" value="GMH99095.1"/>
    <property type="molecule type" value="Genomic_DNA"/>
</dbReference>
<reference evidence="3" key="1">
    <citation type="journal article" date="2023" name="Commun. Biol.">
        <title>Genome analysis of Parmales, the sister group of diatoms, reveals the evolutionary specialization of diatoms from phago-mixotrophs to photoautotrophs.</title>
        <authorList>
            <person name="Ban H."/>
            <person name="Sato S."/>
            <person name="Yoshikawa S."/>
            <person name="Yamada K."/>
            <person name="Nakamura Y."/>
            <person name="Ichinomiya M."/>
            <person name="Sato N."/>
            <person name="Blanc-Mathieu R."/>
            <person name="Endo H."/>
            <person name="Kuwata A."/>
            <person name="Ogata H."/>
        </authorList>
    </citation>
    <scope>NUCLEOTIDE SEQUENCE [LARGE SCALE GENOMIC DNA]</scope>
    <source>
        <strain evidence="3">NIES 3701</strain>
    </source>
</reference>